<dbReference type="RefSeq" id="WP_064036089.1">
    <property type="nucleotide sequence ID" value="NZ_LUUH01000037.1"/>
</dbReference>
<keyword evidence="1" id="KW-1133">Transmembrane helix</keyword>
<reference evidence="2 3" key="1">
    <citation type="submission" date="2016-03" db="EMBL/GenBank/DDBJ databases">
        <authorList>
            <person name="Ploux O."/>
        </authorList>
    </citation>
    <scope>NUCLEOTIDE SEQUENCE [LARGE SCALE GENOMIC DNA]</scope>
    <source>
        <strain evidence="2 3">R-45371</strain>
    </source>
</reference>
<dbReference type="PANTHER" id="PTHR32251:SF17">
    <property type="entry name" value="STEROID 5-ALPHA REDUCTASE C-TERMINAL DOMAIN-CONTAINING PROTEIN"/>
    <property type="match status" value="1"/>
</dbReference>
<evidence type="ECO:0000313" key="2">
    <source>
        <dbReference type="EMBL" id="OAI06242.1"/>
    </source>
</evidence>
<feature type="transmembrane region" description="Helical" evidence="1">
    <location>
        <begin position="133"/>
        <end position="156"/>
    </location>
</feature>
<feature type="transmembrane region" description="Helical" evidence="1">
    <location>
        <begin position="101"/>
        <end position="121"/>
    </location>
</feature>
<accession>A0A177MKX2</accession>
<dbReference type="AlphaFoldDB" id="A0A177MKX2"/>
<keyword evidence="1" id="KW-0472">Membrane</keyword>
<evidence type="ECO:0000313" key="3">
    <source>
        <dbReference type="Proteomes" id="UP000077763"/>
    </source>
</evidence>
<feature type="transmembrane region" description="Helical" evidence="1">
    <location>
        <begin position="37"/>
        <end position="55"/>
    </location>
</feature>
<feature type="transmembrane region" description="Helical" evidence="1">
    <location>
        <begin position="61"/>
        <end position="80"/>
    </location>
</feature>
<sequence>MIDWATAFQGLVLLLAMGFITWLISLAIKDVSIVDSVWSLFFLASAASYALQSAGNGPRSIWVLGLIALWSIRLSVYLSWRNWGEPEDRRYQQIRQNHQPSFGLKSLFIIFSLQAVLAWIISLPSLSAIKSGLPLGVLDWIGICVFLLGVVFESLADWQMAAFKASPSNQGRVMDQGLWRYSRHPNYFGECCVWWGFYLIAFSAGSPIWMLFSPLLMTLLLLRISGVALLEKDIHERRPAYREYQNRTSAFFPLMPKSHRPSS</sequence>
<organism evidence="2 3">
    <name type="scientific">Methylomonas methanica</name>
    <dbReference type="NCBI Taxonomy" id="421"/>
    <lineage>
        <taxon>Bacteria</taxon>
        <taxon>Pseudomonadati</taxon>
        <taxon>Pseudomonadota</taxon>
        <taxon>Gammaproteobacteria</taxon>
        <taxon>Methylococcales</taxon>
        <taxon>Methylococcaceae</taxon>
        <taxon>Methylomonas</taxon>
    </lineage>
</organism>
<dbReference type="Pfam" id="PF06966">
    <property type="entry name" value="DUF1295"/>
    <property type="match status" value="1"/>
</dbReference>
<proteinExistence type="predicted"/>
<feature type="transmembrane region" description="Helical" evidence="1">
    <location>
        <begin position="6"/>
        <end position="25"/>
    </location>
</feature>
<dbReference type="GO" id="GO:0016020">
    <property type="term" value="C:membrane"/>
    <property type="evidence" value="ECO:0007669"/>
    <property type="project" value="TreeGrafter"/>
</dbReference>
<feature type="transmembrane region" description="Helical" evidence="1">
    <location>
        <begin position="187"/>
        <end position="205"/>
    </location>
</feature>
<name>A0A177MKX2_METMH</name>
<gene>
    <name evidence="2" type="ORF">A1353_09530</name>
</gene>
<keyword evidence="1" id="KW-0812">Transmembrane</keyword>
<dbReference type="PROSITE" id="PS50244">
    <property type="entry name" value="S5A_REDUCTASE"/>
    <property type="match status" value="1"/>
</dbReference>
<dbReference type="InterPro" id="IPR010721">
    <property type="entry name" value="UstE-like"/>
</dbReference>
<dbReference type="EMBL" id="LUUH01000037">
    <property type="protein sequence ID" value="OAI06242.1"/>
    <property type="molecule type" value="Genomic_DNA"/>
</dbReference>
<protein>
    <submittedName>
        <fullName evidence="2">Uncharacterized protein</fullName>
    </submittedName>
</protein>
<dbReference type="PANTHER" id="PTHR32251">
    <property type="entry name" value="3-OXO-5-ALPHA-STEROID 4-DEHYDROGENASE"/>
    <property type="match status" value="1"/>
</dbReference>
<dbReference type="Gene3D" id="1.20.120.1630">
    <property type="match status" value="1"/>
</dbReference>
<comment type="caution">
    <text evidence="2">The sequence shown here is derived from an EMBL/GenBank/DDBJ whole genome shotgun (WGS) entry which is preliminary data.</text>
</comment>
<dbReference type="Proteomes" id="UP000077763">
    <property type="component" value="Unassembled WGS sequence"/>
</dbReference>
<evidence type="ECO:0000256" key="1">
    <source>
        <dbReference type="SAM" id="Phobius"/>
    </source>
</evidence>